<keyword evidence="4" id="KW-1185">Reference proteome</keyword>
<accession>A0A371FVQ6</accession>
<name>A0A371FVQ6_MUCPR</name>
<evidence type="ECO:0000256" key="1">
    <source>
        <dbReference type="SAM" id="MobiDB-lite"/>
    </source>
</evidence>
<dbReference type="OrthoDB" id="1935586at2759"/>
<dbReference type="PANTHER" id="PTHR35046">
    <property type="entry name" value="ZINC KNUCKLE (CCHC-TYPE) FAMILY PROTEIN"/>
    <property type="match status" value="1"/>
</dbReference>
<comment type="caution">
    <text evidence="3">The sequence shown here is derived from an EMBL/GenBank/DDBJ whole genome shotgun (WGS) entry which is preliminary data.</text>
</comment>
<dbReference type="EMBL" id="QJKJ01007647">
    <property type="protein sequence ID" value="RDX82398.1"/>
    <property type="molecule type" value="Genomic_DNA"/>
</dbReference>
<protein>
    <recommendedName>
        <fullName evidence="2">Tf2-1-like SH3-like domain-containing protein</fullName>
    </recommendedName>
</protein>
<feature type="domain" description="Tf2-1-like SH3-like" evidence="2">
    <location>
        <begin position="138"/>
        <end position="186"/>
    </location>
</feature>
<dbReference type="Gene3D" id="3.30.420.10">
    <property type="entry name" value="Ribonuclease H-like superfamily/Ribonuclease H"/>
    <property type="match status" value="1"/>
</dbReference>
<dbReference type="PANTHER" id="PTHR35046:SF9">
    <property type="entry name" value="RNA-DIRECTED DNA POLYMERASE"/>
    <property type="match status" value="1"/>
</dbReference>
<dbReference type="AlphaFoldDB" id="A0A371FVQ6"/>
<dbReference type="Pfam" id="PF24626">
    <property type="entry name" value="SH3_Tf2-1"/>
    <property type="match status" value="1"/>
</dbReference>
<sequence length="308" mass="34637">MISQELLFRIGSQNSLDIFGGPFGVGLVQSYSFLSLVIHKRMDKPNLRDWENWILHVEFAYNRVFYSTTSYSPFELAYDFNPLSPLDLLPLPILPNCVDDKGFSKPNLLKGSVTHGKKGEKYAKNTNKGRKEVFFKEGDLVWVHLRKEKFPYLGKSKILPRGVSPFKILKKINDNAYKLICPKSLVEGEVLHPCVVGTKVANLRSNSLKEEEDDAYVGGHTQGTQEGKDEAATPALKSPMTRGKLKRIQEEVEQKLVMLKGQEKAKRRMSQPIERHLGPGEVVLARLTPSQIGSALQPNIPKGIKQPN</sequence>
<dbReference type="InterPro" id="IPR036397">
    <property type="entry name" value="RNaseH_sf"/>
</dbReference>
<reference evidence="3" key="1">
    <citation type="submission" date="2018-05" db="EMBL/GenBank/DDBJ databases">
        <title>Draft genome of Mucuna pruriens seed.</title>
        <authorList>
            <person name="Nnadi N.E."/>
            <person name="Vos R."/>
            <person name="Hasami M.H."/>
            <person name="Devisetty U.K."/>
            <person name="Aguiy J.C."/>
        </authorList>
    </citation>
    <scope>NUCLEOTIDE SEQUENCE [LARGE SCALE GENOMIC DNA]</scope>
    <source>
        <strain evidence="3">JCA_2017</strain>
    </source>
</reference>
<evidence type="ECO:0000313" key="3">
    <source>
        <dbReference type="EMBL" id="RDX82398.1"/>
    </source>
</evidence>
<evidence type="ECO:0000259" key="2">
    <source>
        <dbReference type="Pfam" id="PF24626"/>
    </source>
</evidence>
<gene>
    <name evidence="3" type="ORF">CR513_36823</name>
</gene>
<organism evidence="3 4">
    <name type="scientific">Mucuna pruriens</name>
    <name type="common">Velvet bean</name>
    <name type="synonym">Dolichos pruriens</name>
    <dbReference type="NCBI Taxonomy" id="157652"/>
    <lineage>
        <taxon>Eukaryota</taxon>
        <taxon>Viridiplantae</taxon>
        <taxon>Streptophyta</taxon>
        <taxon>Embryophyta</taxon>
        <taxon>Tracheophyta</taxon>
        <taxon>Spermatophyta</taxon>
        <taxon>Magnoliopsida</taxon>
        <taxon>eudicotyledons</taxon>
        <taxon>Gunneridae</taxon>
        <taxon>Pentapetalae</taxon>
        <taxon>rosids</taxon>
        <taxon>fabids</taxon>
        <taxon>Fabales</taxon>
        <taxon>Fabaceae</taxon>
        <taxon>Papilionoideae</taxon>
        <taxon>50 kb inversion clade</taxon>
        <taxon>NPAAA clade</taxon>
        <taxon>indigoferoid/millettioid clade</taxon>
        <taxon>Phaseoleae</taxon>
        <taxon>Mucuna</taxon>
    </lineage>
</organism>
<evidence type="ECO:0000313" key="4">
    <source>
        <dbReference type="Proteomes" id="UP000257109"/>
    </source>
</evidence>
<dbReference type="GO" id="GO:0003676">
    <property type="term" value="F:nucleic acid binding"/>
    <property type="evidence" value="ECO:0007669"/>
    <property type="project" value="InterPro"/>
</dbReference>
<feature type="region of interest" description="Disordered" evidence="1">
    <location>
        <begin position="211"/>
        <end position="244"/>
    </location>
</feature>
<dbReference type="Proteomes" id="UP000257109">
    <property type="component" value="Unassembled WGS sequence"/>
</dbReference>
<dbReference type="InterPro" id="IPR056924">
    <property type="entry name" value="SH3_Tf2-1"/>
</dbReference>
<feature type="non-terminal residue" evidence="3">
    <location>
        <position position="1"/>
    </location>
</feature>
<proteinExistence type="predicted"/>